<reference evidence="2 3" key="1">
    <citation type="journal article" date="2014" name="PLoS Genet.">
        <title>Phylogenetically driven sequencing of extremely halophilic archaea reveals strategies for static and dynamic osmo-response.</title>
        <authorList>
            <person name="Becker E.A."/>
            <person name="Seitzer P.M."/>
            <person name="Tritt A."/>
            <person name="Larsen D."/>
            <person name="Krusor M."/>
            <person name="Yao A.I."/>
            <person name="Wu D."/>
            <person name="Madern D."/>
            <person name="Eisen J.A."/>
            <person name="Darling A.E."/>
            <person name="Facciotti M.T."/>
        </authorList>
    </citation>
    <scope>NUCLEOTIDE SEQUENCE [LARGE SCALE GENOMIC DNA]</scope>
    <source>
        <strain evidence="2 3">JCM 12255</strain>
    </source>
</reference>
<evidence type="ECO:0000256" key="1">
    <source>
        <dbReference type="SAM" id="MobiDB-lite"/>
    </source>
</evidence>
<evidence type="ECO:0000313" key="3">
    <source>
        <dbReference type="Proteomes" id="UP000011602"/>
    </source>
</evidence>
<proteinExistence type="predicted"/>
<dbReference type="EMBL" id="AOHZ01000040">
    <property type="protein sequence ID" value="ELY57708.1"/>
    <property type="molecule type" value="Genomic_DNA"/>
</dbReference>
<feature type="compositionally biased region" description="Basic and acidic residues" evidence="1">
    <location>
        <begin position="1"/>
        <end position="41"/>
    </location>
</feature>
<accession>L9XAR3</accession>
<organism evidence="2 3">
    <name type="scientific">Natronolimnohabitans innermongolicus JCM 12255</name>
    <dbReference type="NCBI Taxonomy" id="1227499"/>
    <lineage>
        <taxon>Archaea</taxon>
        <taxon>Methanobacteriati</taxon>
        <taxon>Methanobacteriota</taxon>
        <taxon>Stenosarchaea group</taxon>
        <taxon>Halobacteria</taxon>
        <taxon>Halobacteriales</taxon>
        <taxon>Natrialbaceae</taxon>
        <taxon>Natronolimnohabitans</taxon>
    </lineage>
</organism>
<name>L9XAR3_9EURY</name>
<feature type="compositionally biased region" description="Basic and acidic residues" evidence="1">
    <location>
        <begin position="77"/>
        <end position="100"/>
    </location>
</feature>
<evidence type="ECO:0000313" key="2">
    <source>
        <dbReference type="EMBL" id="ELY57708.1"/>
    </source>
</evidence>
<feature type="compositionally biased region" description="Basic and acidic residues" evidence="1">
    <location>
        <begin position="51"/>
        <end position="69"/>
    </location>
</feature>
<sequence>MDHQYREADNVRDDCHTRFGDDYPEDTRGTEEDERVTDQHQRPPNVPRGSQRTEFESEEEQLRHGHVQDHTNVGRHTRGECGDSRHRQDQYGDRAEHDSENATAGELCGCSRSVQCGEERKD</sequence>
<protein>
    <submittedName>
        <fullName evidence="2">Uncharacterized protein</fullName>
    </submittedName>
</protein>
<comment type="caution">
    <text evidence="2">The sequence shown here is derived from an EMBL/GenBank/DDBJ whole genome shotgun (WGS) entry which is preliminary data.</text>
</comment>
<keyword evidence="3" id="KW-1185">Reference proteome</keyword>
<dbReference type="Proteomes" id="UP000011602">
    <property type="component" value="Unassembled WGS sequence"/>
</dbReference>
<dbReference type="AlphaFoldDB" id="L9XAR3"/>
<gene>
    <name evidence="2" type="ORF">C493_07449</name>
</gene>
<feature type="region of interest" description="Disordered" evidence="1">
    <location>
        <begin position="1"/>
        <end position="107"/>
    </location>
</feature>